<reference evidence="2" key="1">
    <citation type="submission" date="2014-11" db="EMBL/GenBank/DDBJ databases">
        <authorList>
            <person name="Geib S."/>
        </authorList>
    </citation>
    <scope>NUCLEOTIDE SEQUENCE</scope>
</reference>
<dbReference type="Gene3D" id="1.10.238.10">
    <property type="entry name" value="EF-hand"/>
    <property type="match status" value="2"/>
</dbReference>
<dbReference type="PROSITE" id="PS50222">
    <property type="entry name" value="EF_HAND_2"/>
    <property type="match status" value="1"/>
</dbReference>
<evidence type="ECO:0000259" key="1">
    <source>
        <dbReference type="PROSITE" id="PS50222"/>
    </source>
</evidence>
<reference evidence="2" key="2">
    <citation type="journal article" date="2015" name="Gigascience">
        <title>Reconstructing a comprehensive transcriptome assembly of a white-pupal translocated strain of the pest fruit fly Bactrocera cucurbitae.</title>
        <authorList>
            <person name="Sim S.B."/>
            <person name="Calla B."/>
            <person name="Hall B."/>
            <person name="DeRego T."/>
            <person name="Geib S.M."/>
        </authorList>
    </citation>
    <scope>NUCLEOTIDE SEQUENCE</scope>
</reference>
<dbReference type="AlphaFoldDB" id="A0A0A1WR13"/>
<dbReference type="GeneID" id="105218125"/>
<dbReference type="PANTHER" id="PTHR20875">
    <property type="entry name" value="EF-HAND CALCIUM-BINDING DOMAIN-CONTAINING PROTEIN 6-RELATED"/>
    <property type="match status" value="1"/>
</dbReference>
<sequence>MEDDERQNLNLNEIWRACRKIQATIFRYGFDICADFMEHDPNCTGLISNSLFTSILGKYKNVAGLSEFELREVTDYFRLRDGRIAYKQFCKVVCQEPASTNKKDLATGLEWNDPMHINVIPRPEDRRRLCLILIKIAQFSNLPLFPYFQDYEIVSQNVGVVTVAHFSRVLHFMKIPISDDDFLLLLKRYIKDSYTVNYVAFIRHIQNILDYLKQNNLLDDAMKIIKDFPGRLVDLELSELPAINGTKVAFKIFPDLCNHPKEYKDVCDLIFCIQNFIHKRRIRVKEFLECFDHLRTGTITKNQFERALDNVGVRKYLSQRDMRMLFTRYIDPIDTNRIMWRLFEDEIDKVFTIKHLEKTPLLEVQSPPDYIKHMPRDGALDWDHAEEVMRNYCEEALQRIQMRIRNRRLHLHPFFRNYDKLNRGHVGCNQANQVFLTNGILLSNNELNALLARYGNELGFNYTKFLEHADPAEYAVPKLKPHPEALKTECPATSKSVGDNYTEEYIIKLLSNIKRQAITRSINIIDFLQDYDRHREGDILEIDFKRGLDNALIALTADESNAISNIFRSPKRACCVLYRDFCRALDEIFIEIETSMGDKEVTAVPLIHLANLDCFDCFLNFEERTLCSQALMKLARKPDEISNLKQVFQDFDRENCSTITRNQLMRALTVRDMHNIVSSRELDAVYKCFGLQRGLRLEFKYREFLNMLDILFQTGQVKRNY</sequence>
<feature type="domain" description="EF-hand" evidence="1">
    <location>
        <begin position="639"/>
        <end position="674"/>
    </location>
</feature>
<dbReference type="SUPFAM" id="SSF47473">
    <property type="entry name" value="EF-hand"/>
    <property type="match status" value="3"/>
</dbReference>
<gene>
    <name evidence="2" type="primary">PAN1_1</name>
    <name evidence="2" type="ORF">g.9061</name>
</gene>
<dbReference type="PANTHER" id="PTHR20875:SF0">
    <property type="entry name" value="GH12158P"/>
    <property type="match status" value="1"/>
</dbReference>
<protein>
    <submittedName>
        <fullName evidence="2">Actin cytoskeleton-regulatory complex protein PAN1</fullName>
    </submittedName>
</protein>
<name>A0A0A1WR13_ZEUCU</name>
<proteinExistence type="predicted"/>
<dbReference type="EMBL" id="GBXI01012798">
    <property type="protein sequence ID" value="JAD01494.1"/>
    <property type="molecule type" value="Transcribed_RNA"/>
</dbReference>
<dbReference type="InterPro" id="IPR002048">
    <property type="entry name" value="EF_hand_dom"/>
</dbReference>
<dbReference type="GO" id="GO:0005509">
    <property type="term" value="F:calcium ion binding"/>
    <property type="evidence" value="ECO:0007669"/>
    <property type="project" value="InterPro"/>
</dbReference>
<dbReference type="OrthoDB" id="272072at2759"/>
<dbReference type="InterPro" id="IPR052603">
    <property type="entry name" value="EFCB6"/>
</dbReference>
<evidence type="ECO:0000313" key="2">
    <source>
        <dbReference type="EMBL" id="JAD01494.1"/>
    </source>
</evidence>
<organism evidence="2">
    <name type="scientific">Zeugodacus cucurbitae</name>
    <name type="common">Melon fruit fly</name>
    <name type="synonym">Bactrocera cucurbitae</name>
    <dbReference type="NCBI Taxonomy" id="28588"/>
    <lineage>
        <taxon>Eukaryota</taxon>
        <taxon>Metazoa</taxon>
        <taxon>Ecdysozoa</taxon>
        <taxon>Arthropoda</taxon>
        <taxon>Hexapoda</taxon>
        <taxon>Insecta</taxon>
        <taxon>Pterygota</taxon>
        <taxon>Neoptera</taxon>
        <taxon>Endopterygota</taxon>
        <taxon>Diptera</taxon>
        <taxon>Brachycera</taxon>
        <taxon>Muscomorpha</taxon>
        <taxon>Tephritoidea</taxon>
        <taxon>Tephritidae</taxon>
        <taxon>Zeugodacus</taxon>
        <taxon>Zeugodacus</taxon>
    </lineage>
</organism>
<accession>A0A0A1WR13</accession>
<dbReference type="InterPro" id="IPR011992">
    <property type="entry name" value="EF-hand-dom_pair"/>
</dbReference>